<reference evidence="1 2" key="1">
    <citation type="journal article" date="2016" name="ISME J.">
        <title>Chasing the elusive Euryarchaeota class WSA2: genomes reveal a uniquely fastidious methyl-reducing methanogen.</title>
        <authorList>
            <person name="Nobu M.K."/>
            <person name="Narihiro T."/>
            <person name="Kuroda K."/>
            <person name="Mei R."/>
            <person name="Liu W.T."/>
        </authorList>
    </citation>
    <scope>NUCLEOTIDE SEQUENCE [LARGE SCALE GENOMIC DNA]</scope>
    <source>
        <strain evidence="1">U1lsi0528_Bin055</strain>
    </source>
</reference>
<dbReference type="AlphaFoldDB" id="A0A150J9B0"/>
<evidence type="ECO:0000313" key="1">
    <source>
        <dbReference type="EMBL" id="KYC53853.1"/>
    </source>
</evidence>
<dbReference type="Gene3D" id="1.10.1220.10">
    <property type="entry name" value="Met repressor-like"/>
    <property type="match status" value="1"/>
</dbReference>
<dbReference type="EMBL" id="LNGC01000001">
    <property type="protein sequence ID" value="KYC53853.1"/>
    <property type="molecule type" value="Genomic_DNA"/>
</dbReference>
<name>A0A150J9B0_9EURY</name>
<gene>
    <name evidence="1" type="ORF">AMQ22_00052</name>
</gene>
<evidence type="ECO:0000313" key="2">
    <source>
        <dbReference type="Proteomes" id="UP000075398"/>
    </source>
</evidence>
<dbReference type="Proteomes" id="UP000075398">
    <property type="component" value="Unassembled WGS sequence"/>
</dbReference>
<dbReference type="InterPro" id="IPR013321">
    <property type="entry name" value="Arc_rbn_hlx_hlx"/>
</dbReference>
<accession>A0A150J9B0</accession>
<organism evidence="1 2">
    <name type="scientific">Candidatus Methanofastidiosum methylothiophilum</name>
    <dbReference type="NCBI Taxonomy" id="1705564"/>
    <lineage>
        <taxon>Archaea</taxon>
        <taxon>Methanobacteriati</taxon>
        <taxon>Methanobacteriota</taxon>
        <taxon>Stenosarchaea group</taxon>
        <taxon>Candidatus Methanofastidiosia</taxon>
        <taxon>Candidatus Methanofastidiosales</taxon>
        <taxon>Candidatus Methanofastidiosaceae</taxon>
        <taxon>Candidatus Methanofastidiosum</taxon>
    </lineage>
</organism>
<comment type="caution">
    <text evidence="1">The sequence shown here is derived from an EMBL/GenBank/DDBJ whole genome shotgun (WGS) entry which is preliminary data.</text>
</comment>
<dbReference type="GO" id="GO:0006355">
    <property type="term" value="P:regulation of DNA-templated transcription"/>
    <property type="evidence" value="ECO:0007669"/>
    <property type="project" value="InterPro"/>
</dbReference>
<sequence length="53" mass="6099">MSKKEATEPLYIDKIPAKLKSELKIKAIERNLKLKELVIEYLEAGLKKDTPTE</sequence>
<protein>
    <submittedName>
        <fullName evidence="1">Uncharacterized protein</fullName>
    </submittedName>
</protein>
<proteinExistence type="predicted"/>